<accession>A0A512MI41</accession>
<gene>
    <name evidence="1" type="ORF">BGE01nite_56960</name>
</gene>
<proteinExistence type="predicted"/>
<organism evidence="1 2">
    <name type="scientific">Brevifollis gellanilyticus</name>
    <dbReference type="NCBI Taxonomy" id="748831"/>
    <lineage>
        <taxon>Bacteria</taxon>
        <taxon>Pseudomonadati</taxon>
        <taxon>Verrucomicrobiota</taxon>
        <taxon>Verrucomicrobiia</taxon>
        <taxon>Verrucomicrobiales</taxon>
        <taxon>Verrucomicrobiaceae</taxon>
    </lineage>
</organism>
<reference evidence="1 2" key="1">
    <citation type="submission" date="2019-07" db="EMBL/GenBank/DDBJ databases">
        <title>Whole genome shotgun sequence of Brevifollis gellanilyticus NBRC 108608.</title>
        <authorList>
            <person name="Hosoyama A."/>
            <person name="Uohara A."/>
            <person name="Ohji S."/>
            <person name="Ichikawa N."/>
        </authorList>
    </citation>
    <scope>NUCLEOTIDE SEQUENCE [LARGE SCALE GENOMIC DNA]</scope>
    <source>
        <strain evidence="1 2">NBRC 108608</strain>
    </source>
</reference>
<dbReference type="EMBL" id="BKAG01000097">
    <property type="protein sequence ID" value="GEP46405.1"/>
    <property type="molecule type" value="Genomic_DNA"/>
</dbReference>
<protein>
    <submittedName>
        <fullName evidence="1">Uncharacterized protein</fullName>
    </submittedName>
</protein>
<sequence>MARIGETREQCETRYGPAVDVKDGGETSIHVRAGFKVECTFFEGKCDCIAFSKMAASPELAGLPLTEAEQQLLMGVNSGGKTWALKREVPQLRVQLKVCDGLEAMHNGTSHNLRIYTAAYAARFKARMDAAKAADHAADKNGGSKGSLKDF</sequence>
<comment type="caution">
    <text evidence="1">The sequence shown here is derived from an EMBL/GenBank/DDBJ whole genome shotgun (WGS) entry which is preliminary data.</text>
</comment>
<keyword evidence="2" id="KW-1185">Reference proteome</keyword>
<dbReference type="Proteomes" id="UP000321577">
    <property type="component" value="Unassembled WGS sequence"/>
</dbReference>
<evidence type="ECO:0000313" key="1">
    <source>
        <dbReference type="EMBL" id="GEP46405.1"/>
    </source>
</evidence>
<dbReference type="AlphaFoldDB" id="A0A512MI41"/>
<name>A0A512MI41_9BACT</name>
<evidence type="ECO:0000313" key="2">
    <source>
        <dbReference type="Proteomes" id="UP000321577"/>
    </source>
</evidence>